<evidence type="ECO:0000256" key="6">
    <source>
        <dbReference type="ARBA" id="ARBA00023237"/>
    </source>
</evidence>
<comment type="catalytic activity">
    <reaction evidence="8">
        <text>a lipid IVA + a 1,2-diacyl-sn-glycero-3-phosphocholine = a lipid IVB + a 2-acyl-sn-glycero-3-phosphocholine</text>
        <dbReference type="Rhea" id="RHEA:74279"/>
        <dbReference type="ChEBI" id="CHEBI:57643"/>
        <dbReference type="ChEBI" id="CHEBI:57875"/>
        <dbReference type="ChEBI" id="CHEBI:176425"/>
        <dbReference type="ChEBI" id="CHEBI:193143"/>
        <dbReference type="EC" id="2.3.1.251"/>
    </reaction>
</comment>
<gene>
    <name evidence="8" type="primary">pagP</name>
    <name evidence="9" type="ORF">EDC52_101620</name>
</gene>
<feature type="active site" evidence="8">
    <location>
        <position position="124"/>
    </location>
</feature>
<dbReference type="AlphaFoldDB" id="A0A4R3Z7S2"/>
<dbReference type="EMBL" id="SMCR01000001">
    <property type="protein sequence ID" value="TCW00271.1"/>
    <property type="molecule type" value="Genomic_DNA"/>
</dbReference>
<dbReference type="FunFam" id="2.40.160.20:FF:000002">
    <property type="entry name" value="Lipid A palmitoyltransferase PagP"/>
    <property type="match status" value="1"/>
</dbReference>
<comment type="subunit">
    <text evidence="8">Homodimer.</text>
</comment>
<dbReference type="GO" id="GO:0009245">
    <property type="term" value="P:lipid A biosynthetic process"/>
    <property type="evidence" value="ECO:0007669"/>
    <property type="project" value="UniProtKB-UniRule"/>
</dbReference>
<dbReference type="NCBIfam" id="NF008271">
    <property type="entry name" value="PRK11045.1"/>
    <property type="match status" value="1"/>
</dbReference>
<evidence type="ECO:0000313" key="10">
    <source>
        <dbReference type="Proteomes" id="UP000295719"/>
    </source>
</evidence>
<keyword evidence="3 8" id="KW-0808">Transferase</keyword>
<dbReference type="GO" id="GO:0009279">
    <property type="term" value="C:cell outer membrane"/>
    <property type="evidence" value="ECO:0007669"/>
    <property type="project" value="UniProtKB-SubCell"/>
</dbReference>
<sequence length="208" mass="24012" precursor="true">MQLCRFWQCLVFTAFFALCDAQALESAPVAAHQPIGKIDQPSAASRPTPGGIWQSLVSNVQETWQHSPQRDLYLPVITWHNRFTYDNDHIKRYNERPWGAGYGISRHDENGDWHGIYLMAFKDSFNHWEPFGGYAWEKQWYPSANKKFRLGAGYTAGFTLRENWKYLPVPAVLPLASVSYGDLTFQATYIPGSYNNGNVFFGWLRWSF</sequence>
<comment type="caution">
    <text evidence="9">The sequence shown here is derived from an EMBL/GenBank/DDBJ whole genome shotgun (WGS) entry which is preliminary data.</text>
</comment>
<dbReference type="InterPro" id="IPR011250">
    <property type="entry name" value="OMP/PagP_B-barrel"/>
</dbReference>
<keyword evidence="7 8" id="KW-0012">Acyltransferase</keyword>
<feature type="chain" id="PRO_5021051967" description="Lipid A acyltransferase PagP" evidence="8">
    <location>
        <begin position="24"/>
        <end position="208"/>
    </location>
</feature>
<evidence type="ECO:0000256" key="4">
    <source>
        <dbReference type="ARBA" id="ARBA00022729"/>
    </source>
</evidence>
<comment type="function">
    <text evidence="8">Transfers a fatty acid residue from the sn-1 position of a phospholipid to the N-linked hydroxyfatty acid chain on the proximal unit of lipid A or its precursors.</text>
</comment>
<dbReference type="HAMAP" id="MF_00837">
    <property type="entry name" value="PagP_transferase"/>
    <property type="match status" value="1"/>
</dbReference>
<keyword evidence="5 8" id="KW-0472">Membrane</keyword>
<feature type="active site" evidence="8">
    <location>
        <position position="80"/>
    </location>
</feature>
<keyword evidence="6 8" id="KW-0998">Cell outer membrane</keyword>
<dbReference type="GO" id="GO:0016409">
    <property type="term" value="F:palmitoyltransferase activity"/>
    <property type="evidence" value="ECO:0007669"/>
    <property type="project" value="UniProtKB-ARBA"/>
</dbReference>
<dbReference type="SUPFAM" id="SSF56925">
    <property type="entry name" value="OMPA-like"/>
    <property type="match status" value="1"/>
</dbReference>
<dbReference type="EC" id="2.3.1.251" evidence="8"/>
<evidence type="ECO:0000256" key="8">
    <source>
        <dbReference type="HAMAP-Rule" id="MF_00837"/>
    </source>
</evidence>
<dbReference type="InterPro" id="IPR009746">
    <property type="entry name" value="LipidA_acyl_PagP"/>
</dbReference>
<dbReference type="Proteomes" id="UP000295719">
    <property type="component" value="Unassembled WGS sequence"/>
</dbReference>
<dbReference type="Pfam" id="PF07017">
    <property type="entry name" value="PagP"/>
    <property type="match status" value="1"/>
</dbReference>
<keyword evidence="4 8" id="KW-0732">Signal</keyword>
<evidence type="ECO:0000256" key="1">
    <source>
        <dbReference type="ARBA" id="ARBA00004442"/>
    </source>
</evidence>
<feature type="active site" evidence="8">
    <location>
        <position position="123"/>
    </location>
</feature>
<proteinExistence type="inferred from homology"/>
<evidence type="ECO:0000256" key="3">
    <source>
        <dbReference type="ARBA" id="ARBA00022679"/>
    </source>
</evidence>
<keyword evidence="10" id="KW-1185">Reference proteome</keyword>
<comment type="similarity">
    <text evidence="2 8">Belongs to the lipid A palmitoyltransferase family.</text>
</comment>
<evidence type="ECO:0000313" key="9">
    <source>
        <dbReference type="EMBL" id="TCW00271.1"/>
    </source>
</evidence>
<evidence type="ECO:0000256" key="5">
    <source>
        <dbReference type="ARBA" id="ARBA00023136"/>
    </source>
</evidence>
<evidence type="ECO:0000256" key="7">
    <source>
        <dbReference type="ARBA" id="ARBA00023315"/>
    </source>
</evidence>
<dbReference type="Gene3D" id="2.40.160.20">
    <property type="match status" value="1"/>
</dbReference>
<reference evidence="9 10" key="1">
    <citation type="submission" date="2019-03" db="EMBL/GenBank/DDBJ databases">
        <title>Genomic Encyclopedia of Type Strains, Phase IV (KMG-IV): sequencing the most valuable type-strain genomes for metagenomic binning, comparative biology and taxonomic classification.</title>
        <authorList>
            <person name="Goeker M."/>
        </authorList>
    </citation>
    <scope>NUCLEOTIDE SEQUENCE [LARGE SCALE GENOMIC DNA]</scope>
    <source>
        <strain evidence="9 10">DSM 19580</strain>
    </source>
</reference>
<feature type="signal peptide" evidence="8">
    <location>
        <begin position="1"/>
        <end position="23"/>
    </location>
</feature>
<accession>A0A4R3Z7S2</accession>
<comment type="subcellular location">
    <subcellularLocation>
        <location evidence="1 8">Cell outer membrane</location>
    </subcellularLocation>
</comment>
<feature type="site" description="Role in the phospholipid gating" evidence="8">
    <location>
        <position position="194"/>
    </location>
</feature>
<protein>
    <recommendedName>
        <fullName evidence="8">Lipid A acyltransferase PagP</fullName>
        <ecNumber evidence="8">2.3.1.251</ecNumber>
    </recommendedName>
    <alternativeName>
        <fullName evidence="8">Lipid A acylation protein</fullName>
    </alternativeName>
</protein>
<comment type="catalytic activity">
    <reaction evidence="8">
        <text>a lipid A + a 1,2-diacyl-sn-glycero-3-phosphocholine = a hepta-acyl lipid A + a 2-acyl-sn-glycero-3-phosphocholine</text>
        <dbReference type="Rhea" id="RHEA:74275"/>
        <dbReference type="ChEBI" id="CHEBI:57643"/>
        <dbReference type="ChEBI" id="CHEBI:57875"/>
        <dbReference type="ChEBI" id="CHEBI:193141"/>
        <dbReference type="ChEBI" id="CHEBI:193142"/>
        <dbReference type="EC" id="2.3.1.251"/>
    </reaction>
</comment>
<evidence type="ECO:0000256" key="2">
    <source>
        <dbReference type="ARBA" id="ARBA00006368"/>
    </source>
</evidence>
<comment type="caution">
    <text evidence="8">Lacks conserved residue(s) required for the propagation of feature annotation.</text>
</comment>
<organism evidence="9 10">
    <name type="scientific">Biostraticola tofi</name>
    <dbReference type="NCBI Taxonomy" id="466109"/>
    <lineage>
        <taxon>Bacteria</taxon>
        <taxon>Pseudomonadati</taxon>
        <taxon>Pseudomonadota</taxon>
        <taxon>Gammaproteobacteria</taxon>
        <taxon>Enterobacterales</taxon>
        <taxon>Bruguierivoracaceae</taxon>
        <taxon>Biostraticola</taxon>
    </lineage>
</organism>
<name>A0A4R3Z7S2_9GAMM</name>
<comment type="catalytic activity">
    <reaction evidence="8">
        <text>a lipid IIA + a 1,2-diacyl-sn-glycero-3-phosphocholine = a lipid IIB + a 2-acyl-sn-glycero-3-phosphocholine</text>
        <dbReference type="Rhea" id="RHEA:74283"/>
        <dbReference type="ChEBI" id="CHEBI:57643"/>
        <dbReference type="ChEBI" id="CHEBI:57875"/>
        <dbReference type="ChEBI" id="CHEBI:193144"/>
        <dbReference type="ChEBI" id="CHEBI:193145"/>
        <dbReference type="EC" id="2.3.1.251"/>
    </reaction>
</comment>